<dbReference type="PANTHER" id="PTHR36987:SF1">
    <property type="entry name" value="NADH DEHYDROGENASE [UBIQUINONE] 1 BETA SUBCOMPLEX SUBUNIT 2"/>
    <property type="match status" value="1"/>
</dbReference>
<reference evidence="1 2" key="1">
    <citation type="journal article" date="2019" name="New Phytol.">
        <title>Comparative genomics reveals unique wood-decay strategies and fruiting body development in the Schizophyllaceae.</title>
        <authorList>
            <person name="Almasi E."/>
            <person name="Sahu N."/>
            <person name="Krizsan K."/>
            <person name="Balint B."/>
            <person name="Kovacs G.M."/>
            <person name="Kiss B."/>
            <person name="Cseklye J."/>
            <person name="Drula E."/>
            <person name="Henrissat B."/>
            <person name="Nagy I."/>
            <person name="Chovatia M."/>
            <person name="Adam C."/>
            <person name="LaButti K."/>
            <person name="Lipzen A."/>
            <person name="Riley R."/>
            <person name="Grigoriev I.V."/>
            <person name="Nagy L.G."/>
        </authorList>
    </citation>
    <scope>NUCLEOTIDE SEQUENCE [LARGE SCALE GENOMIC DNA]</scope>
    <source>
        <strain evidence="1 2">NL-1724</strain>
    </source>
</reference>
<dbReference type="InterPro" id="IPR044980">
    <property type="entry name" value="NDUFB2_plant/fungi"/>
</dbReference>
<dbReference type="EMBL" id="VDMD01000001">
    <property type="protein sequence ID" value="TRM70036.1"/>
    <property type="molecule type" value="Genomic_DNA"/>
</dbReference>
<proteinExistence type="predicted"/>
<dbReference type="OrthoDB" id="531564at2759"/>
<dbReference type="PANTHER" id="PTHR36987">
    <property type="entry name" value="NADH DEHYDROGENASE [UBIQUINONE] 1 BETA SUBCOMPLEX SUBUNIT 2-LIKE"/>
    <property type="match status" value="1"/>
</dbReference>
<dbReference type="GO" id="GO:0005743">
    <property type="term" value="C:mitochondrial inner membrane"/>
    <property type="evidence" value="ECO:0007669"/>
    <property type="project" value="InterPro"/>
</dbReference>
<sequence length="63" mass="7161">MAHGAHSPGFHPHLPGAGHRWLGKLIGASMWFFIMYRVREDGGKVFMGKHPFLHHGDEHDSHH</sequence>
<dbReference type="GO" id="GO:0045271">
    <property type="term" value="C:respiratory chain complex I"/>
    <property type="evidence" value="ECO:0007669"/>
    <property type="project" value="InterPro"/>
</dbReference>
<protein>
    <submittedName>
        <fullName evidence="1">Uncharacterized protein</fullName>
    </submittedName>
</protein>
<dbReference type="STRING" id="97359.A0A550CZ18"/>
<evidence type="ECO:0000313" key="2">
    <source>
        <dbReference type="Proteomes" id="UP000320762"/>
    </source>
</evidence>
<accession>A0A550CZ18</accession>
<dbReference type="Proteomes" id="UP000320762">
    <property type="component" value="Unassembled WGS sequence"/>
</dbReference>
<organism evidence="1 2">
    <name type="scientific">Schizophyllum amplum</name>
    <dbReference type="NCBI Taxonomy" id="97359"/>
    <lineage>
        <taxon>Eukaryota</taxon>
        <taxon>Fungi</taxon>
        <taxon>Dikarya</taxon>
        <taxon>Basidiomycota</taxon>
        <taxon>Agaricomycotina</taxon>
        <taxon>Agaricomycetes</taxon>
        <taxon>Agaricomycetidae</taxon>
        <taxon>Agaricales</taxon>
        <taxon>Schizophyllaceae</taxon>
        <taxon>Schizophyllum</taxon>
    </lineage>
</organism>
<gene>
    <name evidence="1" type="ORF">BD626DRAFT_563728</name>
</gene>
<keyword evidence="2" id="KW-1185">Reference proteome</keyword>
<evidence type="ECO:0000313" key="1">
    <source>
        <dbReference type="EMBL" id="TRM70036.1"/>
    </source>
</evidence>
<dbReference type="AlphaFoldDB" id="A0A550CZ18"/>
<comment type="caution">
    <text evidence="1">The sequence shown here is derived from an EMBL/GenBank/DDBJ whole genome shotgun (WGS) entry which is preliminary data.</text>
</comment>
<name>A0A550CZ18_9AGAR</name>